<dbReference type="SFLD" id="SFLDS00019">
    <property type="entry name" value="Glutathione_Transferase_(cytos"/>
    <property type="match status" value="1"/>
</dbReference>
<dbReference type="InterPro" id="IPR054416">
    <property type="entry name" value="GST_UstS-like_C"/>
</dbReference>
<accession>A0A318T755</accession>
<dbReference type="InterPro" id="IPR040079">
    <property type="entry name" value="Glutathione_S-Trfase"/>
</dbReference>
<dbReference type="Gene3D" id="3.40.30.10">
    <property type="entry name" value="Glutaredoxin"/>
    <property type="match status" value="1"/>
</dbReference>
<sequence>MTLKLFELVGAEDTRPFSPFCWRIRMALAHKGLDAQLVPWRFTEKEAIAPYKSEKVPVLLDGDHAVSDSWVIANYLEDTYPDRPSLFGGEGGRAMARMLNWWGDIAVVGAMFPLIVADIHDHLRPEDQGYFRKSREARFGKTLEEVAAARDSAVAGFRKGLDPMRLTLRSQPFLGGAAPNYADYIMFGGFQWARAISPFKLLAEDDPIYAWREKLLDAFDGLARRSAGYPV</sequence>
<dbReference type="GO" id="GO:0006749">
    <property type="term" value="P:glutathione metabolic process"/>
    <property type="evidence" value="ECO:0007669"/>
    <property type="project" value="TreeGrafter"/>
</dbReference>
<proteinExistence type="predicted"/>
<gene>
    <name evidence="2" type="ORF">BJ122_13112</name>
</gene>
<dbReference type="AlphaFoldDB" id="A0A318T755"/>
<keyword evidence="2" id="KW-0808">Transferase</keyword>
<dbReference type="PANTHER" id="PTHR43968">
    <property type="match status" value="1"/>
</dbReference>
<dbReference type="GO" id="GO:0005737">
    <property type="term" value="C:cytoplasm"/>
    <property type="evidence" value="ECO:0007669"/>
    <property type="project" value="TreeGrafter"/>
</dbReference>
<evidence type="ECO:0000313" key="2">
    <source>
        <dbReference type="EMBL" id="PYF00016.1"/>
    </source>
</evidence>
<protein>
    <submittedName>
        <fullName evidence="2">Glutathione S-transferase</fullName>
    </submittedName>
</protein>
<dbReference type="InterPro" id="IPR050983">
    <property type="entry name" value="GST_Omega/HSP26"/>
</dbReference>
<evidence type="ECO:0000259" key="1">
    <source>
        <dbReference type="PROSITE" id="PS50404"/>
    </source>
</evidence>
<dbReference type="Proteomes" id="UP000248148">
    <property type="component" value="Unassembled WGS sequence"/>
</dbReference>
<dbReference type="InterPro" id="IPR036282">
    <property type="entry name" value="Glutathione-S-Trfase_C_sf"/>
</dbReference>
<feature type="domain" description="GST N-terminal" evidence="1">
    <location>
        <begin position="8"/>
        <end position="84"/>
    </location>
</feature>
<dbReference type="PROSITE" id="PS50404">
    <property type="entry name" value="GST_NTER"/>
    <property type="match status" value="1"/>
</dbReference>
<dbReference type="Pfam" id="PF13417">
    <property type="entry name" value="GST_N_3"/>
    <property type="match status" value="1"/>
</dbReference>
<dbReference type="RefSeq" id="WP_110782504.1">
    <property type="nucleotide sequence ID" value="NZ_QJTI01000031.1"/>
</dbReference>
<dbReference type="CDD" id="cd03202">
    <property type="entry name" value="GST_C_etherase_LigE"/>
    <property type="match status" value="1"/>
</dbReference>
<dbReference type="CDD" id="cd03038">
    <property type="entry name" value="GST_N_etherase_LigE"/>
    <property type="match status" value="1"/>
</dbReference>
<dbReference type="SUPFAM" id="SSF52833">
    <property type="entry name" value="Thioredoxin-like"/>
    <property type="match status" value="1"/>
</dbReference>
<dbReference type="SUPFAM" id="SSF47616">
    <property type="entry name" value="GST C-terminal domain-like"/>
    <property type="match status" value="1"/>
</dbReference>
<organism evidence="2 3">
    <name type="scientific">Rhodopseudomonas faecalis</name>
    <dbReference type="NCBI Taxonomy" id="99655"/>
    <lineage>
        <taxon>Bacteria</taxon>
        <taxon>Pseudomonadati</taxon>
        <taxon>Pseudomonadota</taxon>
        <taxon>Alphaproteobacteria</taxon>
        <taxon>Hyphomicrobiales</taxon>
        <taxon>Nitrobacteraceae</taxon>
        <taxon>Rhodopseudomonas</taxon>
    </lineage>
</organism>
<dbReference type="OrthoDB" id="508035at2"/>
<name>A0A318T755_9BRAD</name>
<dbReference type="InterPro" id="IPR004045">
    <property type="entry name" value="Glutathione_S-Trfase_N"/>
</dbReference>
<keyword evidence="3" id="KW-1185">Reference proteome</keyword>
<dbReference type="Pfam" id="PF22041">
    <property type="entry name" value="GST_C_7"/>
    <property type="match status" value="1"/>
</dbReference>
<dbReference type="Gene3D" id="1.20.1050.10">
    <property type="match status" value="1"/>
</dbReference>
<evidence type="ECO:0000313" key="3">
    <source>
        <dbReference type="Proteomes" id="UP000248148"/>
    </source>
</evidence>
<comment type="caution">
    <text evidence="2">The sequence shown here is derived from an EMBL/GenBank/DDBJ whole genome shotgun (WGS) entry which is preliminary data.</text>
</comment>
<dbReference type="GO" id="GO:0045174">
    <property type="term" value="F:glutathione dehydrogenase (ascorbate) activity"/>
    <property type="evidence" value="ECO:0007669"/>
    <property type="project" value="TreeGrafter"/>
</dbReference>
<dbReference type="GO" id="GO:0004364">
    <property type="term" value="F:glutathione transferase activity"/>
    <property type="evidence" value="ECO:0007669"/>
    <property type="project" value="TreeGrafter"/>
</dbReference>
<dbReference type="EMBL" id="QJTI01000031">
    <property type="protein sequence ID" value="PYF00016.1"/>
    <property type="molecule type" value="Genomic_DNA"/>
</dbReference>
<dbReference type="PANTHER" id="PTHR43968:SF6">
    <property type="entry name" value="GLUTATHIONE S-TRANSFERASE OMEGA"/>
    <property type="match status" value="1"/>
</dbReference>
<reference evidence="2 3" key="1">
    <citation type="submission" date="2018-06" db="EMBL/GenBank/DDBJ databases">
        <title>Genomic Encyclopedia of Archaeal and Bacterial Type Strains, Phase II (KMG-II): from individual species to whole genera.</title>
        <authorList>
            <person name="Goeker M."/>
        </authorList>
    </citation>
    <scope>NUCLEOTIDE SEQUENCE [LARGE SCALE GENOMIC DNA]</scope>
    <source>
        <strain evidence="2 3">JCM 11668</strain>
    </source>
</reference>
<dbReference type="InterPro" id="IPR036249">
    <property type="entry name" value="Thioredoxin-like_sf"/>
</dbReference>